<evidence type="ECO:0000256" key="1">
    <source>
        <dbReference type="SAM" id="MobiDB-lite"/>
    </source>
</evidence>
<feature type="compositionally biased region" description="Polar residues" evidence="1">
    <location>
        <begin position="57"/>
        <end position="66"/>
    </location>
</feature>
<keyword evidence="3" id="KW-1185">Reference proteome</keyword>
<feature type="region of interest" description="Disordered" evidence="1">
    <location>
        <begin position="50"/>
        <end position="69"/>
    </location>
</feature>
<proteinExistence type="predicted"/>
<accession>A0ABD3W5B8</accession>
<dbReference type="Proteomes" id="UP001634394">
    <property type="component" value="Unassembled WGS sequence"/>
</dbReference>
<protein>
    <submittedName>
        <fullName evidence="2">Uncharacterized protein</fullName>
    </submittedName>
</protein>
<organism evidence="2 3">
    <name type="scientific">Sinanodonta woodiana</name>
    <name type="common">Chinese pond mussel</name>
    <name type="synonym">Anodonta woodiana</name>
    <dbReference type="NCBI Taxonomy" id="1069815"/>
    <lineage>
        <taxon>Eukaryota</taxon>
        <taxon>Metazoa</taxon>
        <taxon>Spiralia</taxon>
        <taxon>Lophotrochozoa</taxon>
        <taxon>Mollusca</taxon>
        <taxon>Bivalvia</taxon>
        <taxon>Autobranchia</taxon>
        <taxon>Heteroconchia</taxon>
        <taxon>Palaeoheterodonta</taxon>
        <taxon>Unionida</taxon>
        <taxon>Unionoidea</taxon>
        <taxon>Unionidae</taxon>
        <taxon>Unioninae</taxon>
        <taxon>Sinanodonta</taxon>
    </lineage>
</organism>
<gene>
    <name evidence="2" type="ORF">ACJMK2_041800</name>
</gene>
<comment type="caution">
    <text evidence="2">The sequence shown here is derived from an EMBL/GenBank/DDBJ whole genome shotgun (WGS) entry which is preliminary data.</text>
</comment>
<name>A0ABD3W5B8_SINWO</name>
<evidence type="ECO:0000313" key="3">
    <source>
        <dbReference type="Proteomes" id="UP001634394"/>
    </source>
</evidence>
<dbReference type="EMBL" id="JBJQND010000008">
    <property type="protein sequence ID" value="KAL3869074.1"/>
    <property type="molecule type" value="Genomic_DNA"/>
</dbReference>
<reference evidence="2 3" key="1">
    <citation type="submission" date="2024-11" db="EMBL/GenBank/DDBJ databases">
        <title>Chromosome-level genome assembly of the freshwater bivalve Anodonta woodiana.</title>
        <authorList>
            <person name="Chen X."/>
        </authorList>
    </citation>
    <scope>NUCLEOTIDE SEQUENCE [LARGE SCALE GENOMIC DNA]</scope>
    <source>
        <strain evidence="2">MN2024</strain>
        <tissue evidence="2">Gills</tissue>
    </source>
</reference>
<dbReference type="AlphaFoldDB" id="A0ABD3W5B8"/>
<sequence length="118" mass="13238">MCVSRHKTQCACTPDHQKSRVTADLTTCSSKARVSNDVERGFKTSIQKTMFKRKPKVQQSHSTVDGSTYPDVHIDVRELSMHFQCSNEYADDITGENGQETSRLLVTTIFMEPIPEAG</sequence>
<evidence type="ECO:0000313" key="2">
    <source>
        <dbReference type="EMBL" id="KAL3869074.1"/>
    </source>
</evidence>